<dbReference type="CDD" id="cd06664">
    <property type="entry name" value="IscU_like"/>
    <property type="match status" value="1"/>
</dbReference>
<dbReference type="Pfam" id="PF01592">
    <property type="entry name" value="NifU_N"/>
    <property type="match status" value="1"/>
</dbReference>
<dbReference type="GO" id="GO:0005506">
    <property type="term" value="F:iron ion binding"/>
    <property type="evidence" value="ECO:0007669"/>
    <property type="project" value="InterPro"/>
</dbReference>
<protein>
    <recommendedName>
        <fullName evidence="1">NIF system FeS cluster assembly NifU N-terminal domain-containing protein</fullName>
    </recommendedName>
</protein>
<dbReference type="GO" id="GO:0051536">
    <property type="term" value="F:iron-sulfur cluster binding"/>
    <property type="evidence" value="ECO:0007669"/>
    <property type="project" value="InterPro"/>
</dbReference>
<dbReference type="AlphaFoldDB" id="X1EVT0"/>
<evidence type="ECO:0000259" key="1">
    <source>
        <dbReference type="Pfam" id="PF01592"/>
    </source>
</evidence>
<dbReference type="SUPFAM" id="SSF82649">
    <property type="entry name" value="SufE/NifU"/>
    <property type="match status" value="1"/>
</dbReference>
<dbReference type="PANTHER" id="PTHR10093">
    <property type="entry name" value="IRON-SULFUR CLUSTER ASSEMBLY ENZYME NIFU HOMOLOG"/>
    <property type="match status" value="1"/>
</dbReference>
<comment type="caution">
    <text evidence="2">The sequence shown here is derived from an EMBL/GenBank/DDBJ whole genome shotgun (WGS) entry which is preliminary data.</text>
</comment>
<proteinExistence type="predicted"/>
<name>X1EVT0_9ZZZZ</name>
<accession>X1EVT0</accession>
<organism evidence="2">
    <name type="scientific">marine sediment metagenome</name>
    <dbReference type="NCBI Taxonomy" id="412755"/>
    <lineage>
        <taxon>unclassified sequences</taxon>
        <taxon>metagenomes</taxon>
        <taxon>ecological metagenomes</taxon>
    </lineage>
</organism>
<sequence>MPLDDLDKWVEEIQKEINEEAVKRYNEYIVELLQNPKNWGKPKSHEISVWHAYEGPCGDTMQFFLKIENGIIKKANFITDGCGATVAAGSQTTMMIEGKPLEFAESLKPIDIDNALGGLPDDHKHCAELAIRTLIHAIEKYKFQNISKDP</sequence>
<dbReference type="EMBL" id="BART01031287">
    <property type="protein sequence ID" value="GAH12733.1"/>
    <property type="molecule type" value="Genomic_DNA"/>
</dbReference>
<reference evidence="2" key="1">
    <citation type="journal article" date="2014" name="Front. Microbiol.">
        <title>High frequency of phylogenetically diverse reductive dehalogenase-homologous genes in deep subseafloor sedimentary metagenomes.</title>
        <authorList>
            <person name="Kawai M."/>
            <person name="Futagami T."/>
            <person name="Toyoda A."/>
            <person name="Takaki Y."/>
            <person name="Nishi S."/>
            <person name="Hori S."/>
            <person name="Arai W."/>
            <person name="Tsubouchi T."/>
            <person name="Morono Y."/>
            <person name="Uchiyama I."/>
            <person name="Ito T."/>
            <person name="Fujiyama A."/>
            <person name="Inagaki F."/>
            <person name="Takami H."/>
        </authorList>
    </citation>
    <scope>NUCLEOTIDE SEQUENCE</scope>
    <source>
        <strain evidence="2">Expedition CK06-06</strain>
    </source>
</reference>
<dbReference type="Gene3D" id="3.90.1010.10">
    <property type="match status" value="1"/>
</dbReference>
<feature type="domain" description="NIF system FeS cluster assembly NifU N-terminal" evidence="1">
    <location>
        <begin position="25"/>
        <end position="145"/>
    </location>
</feature>
<dbReference type="InterPro" id="IPR002871">
    <property type="entry name" value="NIF_FeS_clus_asmbl_NifU_N"/>
</dbReference>
<gene>
    <name evidence="2" type="ORF">S01H4_54379</name>
</gene>
<evidence type="ECO:0000313" key="2">
    <source>
        <dbReference type="EMBL" id="GAH12733.1"/>
    </source>
</evidence>
<dbReference type="GO" id="GO:0016226">
    <property type="term" value="P:iron-sulfur cluster assembly"/>
    <property type="evidence" value="ECO:0007669"/>
    <property type="project" value="InterPro"/>
</dbReference>